<gene>
    <name evidence="1" type="ORF">C1706_02855</name>
</gene>
<dbReference type="PANTHER" id="PTHR23404">
    <property type="entry name" value="MOLYBDOPTERIN SYNTHASE RELATED"/>
    <property type="match status" value="1"/>
</dbReference>
<dbReference type="OrthoDB" id="9794429at2"/>
<dbReference type="GO" id="GO:0006777">
    <property type="term" value="P:Mo-molybdopterin cofactor biosynthetic process"/>
    <property type="evidence" value="ECO:0007669"/>
    <property type="project" value="InterPro"/>
</dbReference>
<proteinExistence type="predicted"/>
<dbReference type="CDD" id="cd00756">
    <property type="entry name" value="MoaE"/>
    <property type="match status" value="1"/>
</dbReference>
<dbReference type="RefSeq" id="WP_129457711.1">
    <property type="nucleotide sequence ID" value="NZ_PPCV01000002.1"/>
</dbReference>
<dbReference type="Pfam" id="PF02391">
    <property type="entry name" value="MoaE"/>
    <property type="match status" value="1"/>
</dbReference>
<accession>A0A4Q2EIH8</accession>
<reference evidence="1 2" key="1">
    <citation type="submission" date="2018-01" db="EMBL/GenBank/DDBJ databases">
        <title>Lactibacter flavus gen. nov., sp. nov., a novel bacterium of the family Propionibacteriaceae isolated from raw milk and dairy products.</title>
        <authorList>
            <person name="Wenning M."/>
            <person name="Breitenwieser F."/>
            <person name="Huptas C."/>
            <person name="von Neubeck M."/>
            <person name="Busse H.-J."/>
            <person name="Scherer S."/>
        </authorList>
    </citation>
    <scope>NUCLEOTIDE SEQUENCE [LARGE SCALE GENOMIC DNA]</scope>
    <source>
        <strain evidence="1 2">VG341</strain>
    </source>
</reference>
<comment type="caution">
    <text evidence="1">The sequence shown here is derived from an EMBL/GenBank/DDBJ whole genome shotgun (WGS) entry which is preliminary data.</text>
</comment>
<keyword evidence="2" id="KW-1185">Reference proteome</keyword>
<dbReference type="Gene3D" id="3.90.1170.40">
    <property type="entry name" value="Molybdopterin biosynthesis MoaE subunit"/>
    <property type="match status" value="1"/>
</dbReference>
<organism evidence="1 2">
    <name type="scientific">Propioniciclava flava</name>
    <dbReference type="NCBI Taxonomy" id="2072026"/>
    <lineage>
        <taxon>Bacteria</taxon>
        <taxon>Bacillati</taxon>
        <taxon>Actinomycetota</taxon>
        <taxon>Actinomycetes</taxon>
        <taxon>Propionibacteriales</taxon>
        <taxon>Propionibacteriaceae</taxon>
        <taxon>Propioniciclava</taxon>
    </lineage>
</organism>
<evidence type="ECO:0000313" key="1">
    <source>
        <dbReference type="EMBL" id="RXW33159.1"/>
    </source>
</evidence>
<dbReference type="InterPro" id="IPR003448">
    <property type="entry name" value="Mopterin_biosynth_MoaE"/>
</dbReference>
<dbReference type="InterPro" id="IPR036563">
    <property type="entry name" value="MoaE_sf"/>
</dbReference>
<evidence type="ECO:0000313" key="2">
    <source>
        <dbReference type="Proteomes" id="UP000290624"/>
    </source>
</evidence>
<dbReference type="SUPFAM" id="SSF54690">
    <property type="entry name" value="Molybdopterin synthase subunit MoaE"/>
    <property type="match status" value="1"/>
</dbReference>
<dbReference type="AlphaFoldDB" id="A0A4Q2EIH8"/>
<dbReference type="EMBL" id="PPCV01000002">
    <property type="protein sequence ID" value="RXW33159.1"/>
    <property type="molecule type" value="Genomic_DNA"/>
</dbReference>
<protein>
    <submittedName>
        <fullName evidence="1">Molybdenum cofactor biosynthesis protein MoaE</fullName>
    </submittedName>
</protein>
<dbReference type="Proteomes" id="UP000290624">
    <property type="component" value="Unassembled WGS sequence"/>
</dbReference>
<name>A0A4Q2EIH8_9ACTN</name>
<sequence length="138" mass="14807">MHEPSGVTASPIETDALREAVGDDRAGAVVTFAGVVRNHDHGAAVTGIEYVGHPQADALLKQIVADINAREGVHAVVAQHRVGHLDIGGVALFVAVATSHRREGFEAASDLVERVKKELPIWKKQFFTDGSHEWSQCP</sequence>